<dbReference type="Proteomes" id="UP000198793">
    <property type="component" value="Unassembled WGS sequence"/>
</dbReference>
<dbReference type="SUPFAM" id="SSF53474">
    <property type="entry name" value="alpha/beta-Hydrolases"/>
    <property type="match status" value="1"/>
</dbReference>
<feature type="signal peptide" evidence="2">
    <location>
        <begin position="1"/>
        <end position="24"/>
    </location>
</feature>
<dbReference type="GO" id="GO:0016787">
    <property type="term" value="F:hydrolase activity"/>
    <property type="evidence" value="ECO:0007669"/>
    <property type="project" value="UniProtKB-KW"/>
</dbReference>
<dbReference type="PROSITE" id="PS51257">
    <property type="entry name" value="PROKAR_LIPOPROTEIN"/>
    <property type="match status" value="1"/>
</dbReference>
<dbReference type="AlphaFoldDB" id="A0A1H0J679"/>
<keyword evidence="5" id="KW-1185">Reference proteome</keyword>
<name>A0A1H0J679_9HYPH</name>
<dbReference type="OrthoDB" id="9771666at2"/>
<protein>
    <submittedName>
        <fullName evidence="4">Acetyl esterase/lipase</fullName>
    </submittedName>
</protein>
<evidence type="ECO:0000313" key="5">
    <source>
        <dbReference type="Proteomes" id="UP000198793"/>
    </source>
</evidence>
<dbReference type="InterPro" id="IPR050300">
    <property type="entry name" value="GDXG_lipolytic_enzyme"/>
</dbReference>
<evidence type="ECO:0000256" key="2">
    <source>
        <dbReference type="SAM" id="SignalP"/>
    </source>
</evidence>
<dbReference type="RefSeq" id="WP_090674180.1">
    <property type="nucleotide sequence ID" value="NZ_FNIT01000006.1"/>
</dbReference>
<gene>
    <name evidence="4" type="ORF">SAMN05192530_10615</name>
</gene>
<feature type="domain" description="BD-FAE-like" evidence="3">
    <location>
        <begin position="52"/>
        <end position="240"/>
    </location>
</feature>
<feature type="chain" id="PRO_5011719083" evidence="2">
    <location>
        <begin position="25"/>
        <end position="295"/>
    </location>
</feature>
<evidence type="ECO:0000256" key="1">
    <source>
        <dbReference type="ARBA" id="ARBA00022801"/>
    </source>
</evidence>
<dbReference type="PANTHER" id="PTHR48081:SF9">
    <property type="entry name" value="CARBOXYLESTERASE"/>
    <property type="match status" value="1"/>
</dbReference>
<keyword evidence="1" id="KW-0378">Hydrolase</keyword>
<dbReference type="InterPro" id="IPR029058">
    <property type="entry name" value="AB_hydrolase_fold"/>
</dbReference>
<sequence>MLSFLLRAAALLGLAALLSACSGAAVLNALTSRAGYETARSVRYAPGPRGTLDLYVPDDAGPRTPVVVFFYGGSWDSGSKSLYRFVGQSLASQGYAVAVPDYRVYPEVRFPDFVEDGAKAVAAVERLAREGGDGLPAGRHPIVLMGHSAGAQIAALLAFDERYRRAAGARERLAGFVGLAGPYNFLPLREERYKRIFPLSTREASQPIRFVDGAPGEPPAFLAAGLSDTTVDPKNTRSMAARIRAVGGRVEERLYPDLDHIGAVSSLATALPLGQRQLRADLLDFLGRITGARRP</sequence>
<evidence type="ECO:0000313" key="4">
    <source>
        <dbReference type="EMBL" id="SDO39112.1"/>
    </source>
</evidence>
<accession>A0A1H0J679</accession>
<dbReference type="PANTHER" id="PTHR48081">
    <property type="entry name" value="AB HYDROLASE SUPERFAMILY PROTEIN C4A8.06C"/>
    <property type="match status" value="1"/>
</dbReference>
<dbReference type="EMBL" id="FNIT01000006">
    <property type="protein sequence ID" value="SDO39112.1"/>
    <property type="molecule type" value="Genomic_DNA"/>
</dbReference>
<dbReference type="Gene3D" id="3.40.50.1820">
    <property type="entry name" value="alpha/beta hydrolase"/>
    <property type="match status" value="1"/>
</dbReference>
<dbReference type="InterPro" id="IPR049492">
    <property type="entry name" value="BD-FAE-like_dom"/>
</dbReference>
<dbReference type="STRING" id="1166073.SAMN05192530_10615"/>
<organism evidence="4 5">
    <name type="scientific">Aureimonas jatrophae</name>
    <dbReference type="NCBI Taxonomy" id="1166073"/>
    <lineage>
        <taxon>Bacteria</taxon>
        <taxon>Pseudomonadati</taxon>
        <taxon>Pseudomonadota</taxon>
        <taxon>Alphaproteobacteria</taxon>
        <taxon>Hyphomicrobiales</taxon>
        <taxon>Aurantimonadaceae</taxon>
        <taxon>Aureimonas</taxon>
    </lineage>
</organism>
<proteinExistence type="predicted"/>
<reference evidence="4 5" key="1">
    <citation type="submission" date="2016-10" db="EMBL/GenBank/DDBJ databases">
        <authorList>
            <person name="de Groot N.N."/>
        </authorList>
    </citation>
    <scope>NUCLEOTIDE SEQUENCE [LARGE SCALE GENOMIC DNA]</scope>
    <source>
        <strain evidence="5">L7-484,KACC 16230,DSM 25025</strain>
    </source>
</reference>
<keyword evidence="2" id="KW-0732">Signal</keyword>
<dbReference type="Pfam" id="PF20434">
    <property type="entry name" value="BD-FAE"/>
    <property type="match status" value="1"/>
</dbReference>
<evidence type="ECO:0000259" key="3">
    <source>
        <dbReference type="Pfam" id="PF20434"/>
    </source>
</evidence>